<dbReference type="AlphaFoldDB" id="A0A2N1N5X5"/>
<dbReference type="OrthoDB" id="2433161at2759"/>
<evidence type="ECO:0000259" key="1">
    <source>
        <dbReference type="Pfam" id="PF10551"/>
    </source>
</evidence>
<feature type="domain" description="MULE transposase" evidence="1">
    <location>
        <begin position="37"/>
        <end position="76"/>
    </location>
</feature>
<dbReference type="Proteomes" id="UP000233469">
    <property type="component" value="Unassembled WGS sequence"/>
</dbReference>
<comment type="caution">
    <text evidence="2">The sequence shown here is derived from an EMBL/GenBank/DDBJ whole genome shotgun (WGS) entry which is preliminary data.</text>
</comment>
<evidence type="ECO:0000313" key="3">
    <source>
        <dbReference type="Proteomes" id="UP000233469"/>
    </source>
</evidence>
<proteinExistence type="predicted"/>
<dbReference type="Pfam" id="PF10551">
    <property type="entry name" value="MULE"/>
    <property type="match status" value="1"/>
</dbReference>
<reference evidence="2 3" key="2">
    <citation type="submission" date="2017-10" db="EMBL/GenBank/DDBJ databases">
        <title>Extensive intraspecific genome diversity in a model arbuscular mycorrhizal fungus.</title>
        <authorList>
            <person name="Chen E.C.H."/>
            <person name="Morin E."/>
            <person name="Baudet D."/>
            <person name="Noel J."/>
            <person name="Ndikumana S."/>
            <person name="Charron P."/>
            <person name="St-Onge C."/>
            <person name="Giorgi J."/>
            <person name="Grigoriev I.V."/>
            <person name="Roux C."/>
            <person name="Martin F.M."/>
            <person name="Corradi N."/>
        </authorList>
    </citation>
    <scope>NUCLEOTIDE SEQUENCE [LARGE SCALE GENOMIC DNA]</scope>
    <source>
        <strain evidence="2 3">C2</strain>
    </source>
</reference>
<evidence type="ECO:0000313" key="2">
    <source>
        <dbReference type="EMBL" id="PKK69274.1"/>
    </source>
</evidence>
<reference evidence="2 3" key="1">
    <citation type="submission" date="2016-04" db="EMBL/GenBank/DDBJ databases">
        <title>Genome analyses suggest a sexual origin of heterokaryosis in a supposedly ancient asexual fungus.</title>
        <authorList>
            <person name="Ropars J."/>
            <person name="Sedzielewska K."/>
            <person name="Noel J."/>
            <person name="Charron P."/>
            <person name="Farinelli L."/>
            <person name="Marton T."/>
            <person name="Kruger M."/>
            <person name="Pelin A."/>
            <person name="Brachmann A."/>
            <person name="Corradi N."/>
        </authorList>
    </citation>
    <scope>NUCLEOTIDE SEQUENCE [LARGE SCALE GENOMIC DNA]</scope>
    <source>
        <strain evidence="2 3">C2</strain>
    </source>
</reference>
<dbReference type="EMBL" id="LLXL01000746">
    <property type="protein sequence ID" value="PKK69274.1"/>
    <property type="molecule type" value="Genomic_DNA"/>
</dbReference>
<dbReference type="InterPro" id="IPR018289">
    <property type="entry name" value="MULE_transposase_dom"/>
</dbReference>
<accession>A0A2N1N5X5</accession>
<dbReference type="PANTHER" id="PTHR47718">
    <property type="entry name" value="OS01G0519700 PROTEIN"/>
    <property type="match status" value="1"/>
</dbReference>
<dbReference type="VEuPathDB" id="FungiDB:FUN_014703"/>
<gene>
    <name evidence="2" type="ORF">RhiirC2_781222</name>
</gene>
<organism evidence="2 3">
    <name type="scientific">Rhizophagus irregularis</name>
    <dbReference type="NCBI Taxonomy" id="588596"/>
    <lineage>
        <taxon>Eukaryota</taxon>
        <taxon>Fungi</taxon>
        <taxon>Fungi incertae sedis</taxon>
        <taxon>Mucoromycota</taxon>
        <taxon>Glomeromycotina</taxon>
        <taxon>Glomeromycetes</taxon>
        <taxon>Glomerales</taxon>
        <taxon>Glomeraceae</taxon>
        <taxon>Rhizophagus</taxon>
    </lineage>
</organism>
<sequence length="100" mass="11651">MQFKKIKQEKGLNNLGDAAFLLMRLFELQADAMTLHTCKIPPLIFITDANPAMIAAISTVFSETHHMQCLYHLYQNLPKKLRSYLRSPLYQEFFKNFKAI</sequence>
<name>A0A2N1N5X5_9GLOM</name>
<protein>
    <recommendedName>
        <fullName evidence="1">MULE transposase domain-containing protein</fullName>
    </recommendedName>
</protein>